<evidence type="ECO:0008006" key="3">
    <source>
        <dbReference type="Google" id="ProtNLM"/>
    </source>
</evidence>
<reference evidence="1 2" key="1">
    <citation type="submission" date="2017-07" db="EMBL/GenBank/DDBJ databases">
        <title>Flavobacterium cyanobacteriorum sp. nov., isolated from cyanobacterial aggregates in a eutrophic lake.</title>
        <authorList>
            <person name="Cai H."/>
        </authorList>
    </citation>
    <scope>NUCLEOTIDE SEQUENCE [LARGE SCALE GENOMIC DNA]</scope>
    <source>
        <strain evidence="1 2">TH167</strain>
    </source>
</reference>
<dbReference type="EMBL" id="NOXX01000215">
    <property type="protein sequence ID" value="OYQ42261.1"/>
    <property type="molecule type" value="Genomic_DNA"/>
</dbReference>
<evidence type="ECO:0000313" key="2">
    <source>
        <dbReference type="Proteomes" id="UP000216035"/>
    </source>
</evidence>
<accession>A0A255ZLF9</accession>
<dbReference type="Proteomes" id="UP000216035">
    <property type="component" value="Unassembled WGS sequence"/>
</dbReference>
<organism evidence="1 2">
    <name type="scientific">Flavobacterium aurantiibacter</name>
    <dbReference type="NCBI Taxonomy" id="2023067"/>
    <lineage>
        <taxon>Bacteria</taxon>
        <taxon>Pseudomonadati</taxon>
        <taxon>Bacteroidota</taxon>
        <taxon>Flavobacteriia</taxon>
        <taxon>Flavobacteriales</taxon>
        <taxon>Flavobacteriaceae</taxon>
        <taxon>Flavobacterium</taxon>
    </lineage>
</organism>
<gene>
    <name evidence="1" type="ORF">CHX27_12215</name>
</gene>
<name>A0A255ZLF9_9FLAO</name>
<protein>
    <recommendedName>
        <fullName evidence="3">DUF4276 domain-containing protein</fullName>
    </recommendedName>
</protein>
<dbReference type="OrthoDB" id="1426724at2"/>
<evidence type="ECO:0000313" key="1">
    <source>
        <dbReference type="EMBL" id="OYQ42261.1"/>
    </source>
</evidence>
<keyword evidence="2" id="KW-1185">Reference proteome</keyword>
<sequence length="176" mass="20995">MAVIGVECNADRYFFAKLLGNKGLIRKEKNESEVIKGIVQRSKDSFRIGIIDEDKNKRIPADFKEIYKDANSRCFKREEKFQFLFLIGPRQFEHWINSFLIKRNKDVSAFEFESFEEFMQKSKSVTPENDSRFAELIDYVLEEHASFDNHVLKVKLQIEYLLEKKFEFEIKEFVKI</sequence>
<proteinExistence type="predicted"/>
<comment type="caution">
    <text evidence="1">The sequence shown here is derived from an EMBL/GenBank/DDBJ whole genome shotgun (WGS) entry which is preliminary data.</text>
</comment>
<dbReference type="AlphaFoldDB" id="A0A255ZLF9"/>
<dbReference type="RefSeq" id="WP_094487057.1">
    <property type="nucleotide sequence ID" value="NZ_NOXX01000215.1"/>
</dbReference>